<protein>
    <submittedName>
        <fullName evidence="1">Serine/threonine protein phosphatase</fullName>
    </submittedName>
</protein>
<evidence type="ECO:0000313" key="1">
    <source>
        <dbReference type="EMBL" id="QOX63051.1"/>
    </source>
</evidence>
<keyword evidence="2" id="KW-1185">Reference proteome</keyword>
<sequence>MAIFAIADLHLSFEAEKPMDIYGGQWINHTERVSENWKALIKPEDTVIIPGDTSWALRFEEAMTDLRWISELPGRKVFIKGNHDLWWNSVSKLNALFDNMFFLQNTYYEAEGYAICGSRGWISPEDDEFTAHDEKIYKRELGRLRMSLEAAAKAGYGKKNNGSKGKIIGVLHFPPANDKKRRSGFTEIFEEYGAEKVVYGHLHGKDAYGNGLRGIKNHIEYILTSTDYLKCKPYKIV</sequence>
<dbReference type="EMBL" id="CP042469">
    <property type="protein sequence ID" value="QOX63051.1"/>
    <property type="molecule type" value="Genomic_DNA"/>
</dbReference>
<gene>
    <name evidence="1" type="ORF">FRZ06_06705</name>
</gene>
<evidence type="ECO:0000313" key="2">
    <source>
        <dbReference type="Proteomes" id="UP000594014"/>
    </source>
</evidence>
<organism evidence="1 2">
    <name type="scientific">Anoxybacterium hadale</name>
    <dbReference type="NCBI Taxonomy" id="3408580"/>
    <lineage>
        <taxon>Bacteria</taxon>
        <taxon>Bacillati</taxon>
        <taxon>Bacillota</taxon>
        <taxon>Clostridia</taxon>
        <taxon>Peptostreptococcales</taxon>
        <taxon>Anaerovoracaceae</taxon>
        <taxon>Anoxybacterium</taxon>
    </lineage>
</organism>
<name>A0ACD1A9U3_9FIRM</name>
<dbReference type="Proteomes" id="UP000594014">
    <property type="component" value="Chromosome"/>
</dbReference>
<reference evidence="1" key="1">
    <citation type="submission" date="2019-08" db="EMBL/GenBank/DDBJ databases">
        <title>Genome sequence of Clostridiales bacterium MT110.</title>
        <authorList>
            <person name="Cao J."/>
        </authorList>
    </citation>
    <scope>NUCLEOTIDE SEQUENCE</scope>
    <source>
        <strain evidence="1">MT110</strain>
    </source>
</reference>
<proteinExistence type="predicted"/>
<accession>A0ACD1A9U3</accession>